<name>A0A8H8CZ91_AJECA</name>
<sequence>MGAESGTMKLKWDHATEVKLLMQIIKNAKLGKKDHEELAEYMGCTPKAIKEHLFFMRKASLKAESSGSGPSTPEKGTGAKPTPEKRTPASGKLGSKKRKSAGDDDSKTLVDESPVKQVKTEYLNGIEIKDLCKDARV</sequence>
<feature type="region of interest" description="Disordered" evidence="1">
    <location>
        <begin position="61"/>
        <end position="116"/>
    </location>
</feature>
<dbReference type="VEuPathDB" id="FungiDB:I7I52_06404"/>
<dbReference type="AlphaFoldDB" id="A0A8H8CZ91"/>
<reference evidence="2 3" key="1">
    <citation type="submission" date="2021-01" db="EMBL/GenBank/DDBJ databases">
        <title>Chromosome-level genome assembly of a human fungal pathogen reveals clustering of transcriptionally co-regulated genes.</title>
        <authorList>
            <person name="Voorhies M."/>
            <person name="Cohen S."/>
            <person name="Shea T.P."/>
            <person name="Petrus S."/>
            <person name="Munoz J.F."/>
            <person name="Poplawski S."/>
            <person name="Goldman W.E."/>
            <person name="Michael T."/>
            <person name="Cuomo C.A."/>
            <person name="Sil A."/>
            <person name="Beyhan S."/>
        </authorList>
    </citation>
    <scope>NUCLEOTIDE SEQUENCE [LARGE SCALE GENOMIC DNA]</scope>
    <source>
        <strain evidence="2 3">G184AR</strain>
    </source>
</reference>
<evidence type="ECO:0000313" key="3">
    <source>
        <dbReference type="Proteomes" id="UP000670092"/>
    </source>
</evidence>
<proteinExistence type="predicted"/>
<dbReference type="EMBL" id="JAEVHI010000003">
    <property type="protein sequence ID" value="KAG5295951.1"/>
    <property type="molecule type" value="Genomic_DNA"/>
</dbReference>
<evidence type="ECO:0000313" key="2">
    <source>
        <dbReference type="EMBL" id="KAG5295951.1"/>
    </source>
</evidence>
<accession>A0A8H8CZ91</accession>
<protein>
    <submittedName>
        <fullName evidence="2">Uncharacterized protein</fullName>
    </submittedName>
</protein>
<feature type="compositionally biased region" description="Basic and acidic residues" evidence="1">
    <location>
        <begin position="100"/>
        <end position="114"/>
    </location>
</feature>
<dbReference type="Proteomes" id="UP000670092">
    <property type="component" value="Unassembled WGS sequence"/>
</dbReference>
<gene>
    <name evidence="2" type="ORF">I7I52_06404</name>
</gene>
<evidence type="ECO:0000256" key="1">
    <source>
        <dbReference type="SAM" id="MobiDB-lite"/>
    </source>
</evidence>
<comment type="caution">
    <text evidence="2">The sequence shown here is derived from an EMBL/GenBank/DDBJ whole genome shotgun (WGS) entry which is preliminary data.</text>
</comment>
<organism evidence="2 3">
    <name type="scientific">Ajellomyces capsulatus</name>
    <name type="common">Darling's disease fungus</name>
    <name type="synonym">Histoplasma capsulatum</name>
    <dbReference type="NCBI Taxonomy" id="5037"/>
    <lineage>
        <taxon>Eukaryota</taxon>
        <taxon>Fungi</taxon>
        <taxon>Dikarya</taxon>
        <taxon>Ascomycota</taxon>
        <taxon>Pezizomycotina</taxon>
        <taxon>Eurotiomycetes</taxon>
        <taxon>Eurotiomycetidae</taxon>
        <taxon>Onygenales</taxon>
        <taxon>Ajellomycetaceae</taxon>
        <taxon>Histoplasma</taxon>
    </lineage>
</organism>
<dbReference type="OrthoDB" id="5418867at2759"/>